<evidence type="ECO:0000256" key="3">
    <source>
        <dbReference type="ARBA" id="ARBA00022860"/>
    </source>
</evidence>
<keyword evidence="3" id="KW-0112">Calmodulin-binding</keyword>
<dbReference type="PANTHER" id="PTHR22706">
    <property type="entry name" value="ASSEMBLY FACTOR FOR SPINDLE MICROTUBULES"/>
    <property type="match status" value="1"/>
</dbReference>
<evidence type="ECO:0000259" key="5">
    <source>
        <dbReference type="PROSITE" id="PS50021"/>
    </source>
</evidence>
<organism evidence="6 7">
    <name type="scientific">Emydomyces testavorans</name>
    <dbReference type="NCBI Taxonomy" id="2070801"/>
    <lineage>
        <taxon>Eukaryota</taxon>
        <taxon>Fungi</taxon>
        <taxon>Dikarya</taxon>
        <taxon>Ascomycota</taxon>
        <taxon>Pezizomycotina</taxon>
        <taxon>Eurotiomycetes</taxon>
        <taxon>Eurotiomycetidae</taxon>
        <taxon>Onygenales</taxon>
        <taxon>Nannizziopsiaceae</taxon>
        <taxon>Emydomyces</taxon>
    </lineage>
</organism>
<feature type="region of interest" description="Disordered" evidence="4">
    <location>
        <begin position="115"/>
        <end position="177"/>
    </location>
</feature>
<gene>
    <name evidence="6" type="ORF">PRK78_003752</name>
</gene>
<dbReference type="Proteomes" id="UP001219355">
    <property type="component" value="Chromosome 2"/>
</dbReference>
<reference evidence="6" key="1">
    <citation type="submission" date="2023-03" db="EMBL/GenBank/DDBJ databases">
        <title>Emydomyces testavorans Genome Sequence.</title>
        <authorList>
            <person name="Hoyer L."/>
        </authorList>
    </citation>
    <scope>NUCLEOTIDE SEQUENCE</scope>
    <source>
        <strain evidence="6">16-2883</strain>
    </source>
</reference>
<dbReference type="Gene3D" id="1.10.418.10">
    <property type="entry name" value="Calponin-like domain"/>
    <property type="match status" value="1"/>
</dbReference>
<keyword evidence="7" id="KW-1185">Reference proteome</keyword>
<dbReference type="GO" id="GO:0005516">
    <property type="term" value="F:calmodulin binding"/>
    <property type="evidence" value="ECO:0007669"/>
    <property type="project" value="UniProtKB-KW"/>
</dbReference>
<feature type="compositionally biased region" description="Polar residues" evidence="4">
    <location>
        <begin position="340"/>
        <end position="357"/>
    </location>
</feature>
<dbReference type="GO" id="GO:0000922">
    <property type="term" value="C:spindle pole"/>
    <property type="evidence" value="ECO:0007669"/>
    <property type="project" value="TreeGrafter"/>
</dbReference>
<dbReference type="AlphaFoldDB" id="A0AAF0DGL1"/>
<evidence type="ECO:0000313" key="6">
    <source>
        <dbReference type="EMBL" id="WEW58284.1"/>
    </source>
</evidence>
<protein>
    <recommendedName>
        <fullName evidence="5">Calponin-homology (CH) domain-containing protein</fullName>
    </recommendedName>
</protein>
<name>A0AAF0DGL1_9EURO</name>
<evidence type="ECO:0000256" key="4">
    <source>
        <dbReference type="SAM" id="MobiDB-lite"/>
    </source>
</evidence>
<dbReference type="GO" id="GO:0051295">
    <property type="term" value="P:establishment of meiotic spindle localization"/>
    <property type="evidence" value="ECO:0007669"/>
    <property type="project" value="TreeGrafter"/>
</dbReference>
<dbReference type="InterPro" id="IPR001715">
    <property type="entry name" value="CH_dom"/>
</dbReference>
<feature type="compositionally biased region" description="Basic and acidic residues" evidence="4">
    <location>
        <begin position="144"/>
        <end position="169"/>
    </location>
</feature>
<dbReference type="InterPro" id="IPR051185">
    <property type="entry name" value="ASPM"/>
</dbReference>
<dbReference type="EMBL" id="CP120628">
    <property type="protein sequence ID" value="WEW58284.1"/>
    <property type="molecule type" value="Genomic_DNA"/>
</dbReference>
<dbReference type="GO" id="GO:0000278">
    <property type="term" value="P:mitotic cell cycle"/>
    <property type="evidence" value="ECO:0007669"/>
    <property type="project" value="TreeGrafter"/>
</dbReference>
<feature type="domain" description="Calponin-homology (CH)" evidence="5">
    <location>
        <begin position="617"/>
        <end position="770"/>
    </location>
</feature>
<evidence type="ECO:0000256" key="2">
    <source>
        <dbReference type="ARBA" id="ARBA00022490"/>
    </source>
</evidence>
<dbReference type="GO" id="GO:0005737">
    <property type="term" value="C:cytoplasm"/>
    <property type="evidence" value="ECO:0007669"/>
    <property type="project" value="UniProtKB-SubCell"/>
</dbReference>
<comment type="subcellular location">
    <subcellularLocation>
        <location evidence="1">Cytoplasm</location>
    </subcellularLocation>
</comment>
<feature type="region of interest" description="Disordered" evidence="4">
    <location>
        <begin position="91"/>
        <end position="110"/>
    </location>
</feature>
<sequence length="938" mass="104879">MPPFQYSEAETPCPAHWNRSRSSFNSFDVYDDNNDDTAAVDFTTELPSVSTLMHQHPRRVKRAATFKIHEDVAVPRGRGIPTAVWRKTTVGKADSSSMLAQPAQRLPVKQRVSFAVGQTSAGSQGKKKAERQSLTSNEHASAAVKKEADTKSGGHELENKEQKDRRRETIYIPPEDTTMPTMFMNIFSPLKTDITVRSDFESLETRIAKRREKQKSPSTAPQRVPLQQPLHIVQESEVKYDIAGSNTGKENVPPGVSPCNDAKREKDCGVFDLPAFKPPPITVAEEVKSRSPQLQRSIEKRPTALQPSCPNSPRTRKSSGLSNKLDALDSLPDKSDGKQTNEAVRQATNGRTQSSGRIFSKQPVKKKTPSKLAVPRISNLDIAQKYPVLEEDISNPSMYEENWLAHQEVVITQLVNSLFDSASGVAVPSDADSLRHELLEAYQDVHFSLLYKRMLASLLYGALRVPKDILHRGNRLKDDIGMRRKFLNLWLNTYDCSALRAAAETVVGRRISIPADAQGQTKNRSKKVLRRSLEAFLDTFLIRNEDASPATKAGKAEHDDAEGSLYCKTLLRSIMIILLLDKARLSPGTSLPRCLFVPSSEYKSSAAVLQALGHMLLPTLGDFLRPLSHLDCQVGYEQHCLQEYEYRIKNLAVDLRDGILLTRLVELLWFPPWQNFTQNEDSNSTATVIMPTGQERPLLQGEDNWPLSQNLKIPCISRATKLFNVQIALSALSGVRGVGIIAQNIRPEDIVDGYREKTIALLWGLLGKWGLPGLLDWDDLKREIIRLKAKLGQVSHHEQSNEDDQEERAQGDDNYEKAMYLLRTWASSLAELKGLRVENMTTSFADGRIFESIVDEYETFINLDDGNGRDMTEEKKHQKSLARKLRGLGCSSQFAPSNGSITHIFDTDFTLGALAFLCSRLLSASKRARTTPQLSPSR</sequence>
<keyword evidence="2" id="KW-0963">Cytoplasm</keyword>
<dbReference type="PROSITE" id="PS50021">
    <property type="entry name" value="CH"/>
    <property type="match status" value="1"/>
</dbReference>
<proteinExistence type="predicted"/>
<evidence type="ECO:0000256" key="1">
    <source>
        <dbReference type="ARBA" id="ARBA00004496"/>
    </source>
</evidence>
<feature type="compositionally biased region" description="Polar residues" evidence="4">
    <location>
        <begin position="305"/>
        <end position="322"/>
    </location>
</feature>
<dbReference type="PANTHER" id="PTHR22706:SF1">
    <property type="entry name" value="ASSEMBLY FACTOR FOR SPINDLE MICROTUBULES"/>
    <property type="match status" value="1"/>
</dbReference>
<dbReference type="InterPro" id="IPR036872">
    <property type="entry name" value="CH_dom_sf"/>
</dbReference>
<dbReference type="SUPFAM" id="SSF47576">
    <property type="entry name" value="Calponin-homology domain, CH-domain"/>
    <property type="match status" value="1"/>
</dbReference>
<dbReference type="GO" id="GO:0007051">
    <property type="term" value="P:spindle organization"/>
    <property type="evidence" value="ECO:0007669"/>
    <property type="project" value="TreeGrafter"/>
</dbReference>
<feature type="region of interest" description="Disordered" evidence="4">
    <location>
        <begin position="282"/>
        <end position="371"/>
    </location>
</feature>
<evidence type="ECO:0000313" key="7">
    <source>
        <dbReference type="Proteomes" id="UP001219355"/>
    </source>
</evidence>
<dbReference type="CDD" id="cd21223">
    <property type="entry name" value="CH_ASPM_rpt1"/>
    <property type="match status" value="1"/>
</dbReference>
<accession>A0AAF0DGL1</accession>